<keyword evidence="6 7" id="KW-0472">Membrane</keyword>
<keyword evidence="3" id="KW-1003">Cell membrane</keyword>
<dbReference type="PANTHER" id="PTHR43386">
    <property type="entry name" value="OLIGOPEPTIDE TRANSPORT SYSTEM PERMEASE PROTEIN APPC"/>
    <property type="match status" value="1"/>
</dbReference>
<evidence type="ECO:0000256" key="2">
    <source>
        <dbReference type="ARBA" id="ARBA00022448"/>
    </source>
</evidence>
<dbReference type="Gene3D" id="1.10.3720.10">
    <property type="entry name" value="MetI-like"/>
    <property type="match status" value="1"/>
</dbReference>
<evidence type="ECO:0000256" key="4">
    <source>
        <dbReference type="ARBA" id="ARBA00022692"/>
    </source>
</evidence>
<evidence type="ECO:0000256" key="5">
    <source>
        <dbReference type="ARBA" id="ARBA00022989"/>
    </source>
</evidence>
<dbReference type="Pfam" id="PF00528">
    <property type="entry name" value="BPD_transp_1"/>
    <property type="match status" value="1"/>
</dbReference>
<dbReference type="PROSITE" id="PS50928">
    <property type="entry name" value="ABC_TM1"/>
    <property type="match status" value="1"/>
</dbReference>
<keyword evidence="4 7" id="KW-0812">Transmembrane</keyword>
<dbReference type="Pfam" id="PF12911">
    <property type="entry name" value="OppC_N"/>
    <property type="match status" value="1"/>
</dbReference>
<proteinExistence type="inferred from homology"/>
<keyword evidence="5 7" id="KW-1133">Transmembrane helix</keyword>
<evidence type="ECO:0000256" key="6">
    <source>
        <dbReference type="ARBA" id="ARBA00023136"/>
    </source>
</evidence>
<dbReference type="CDD" id="cd06261">
    <property type="entry name" value="TM_PBP2"/>
    <property type="match status" value="1"/>
</dbReference>
<feature type="compositionally biased region" description="Low complexity" evidence="8">
    <location>
        <begin position="20"/>
        <end position="31"/>
    </location>
</feature>
<dbReference type="PANTHER" id="PTHR43386:SF1">
    <property type="entry name" value="D,D-DIPEPTIDE TRANSPORT SYSTEM PERMEASE PROTEIN DDPC-RELATED"/>
    <property type="match status" value="1"/>
</dbReference>
<accession>A0A1C5IMT1</accession>
<evidence type="ECO:0000256" key="7">
    <source>
        <dbReference type="RuleBase" id="RU363032"/>
    </source>
</evidence>
<dbReference type="InterPro" id="IPR050366">
    <property type="entry name" value="BP-dependent_transpt_permease"/>
</dbReference>
<organism evidence="10 11">
    <name type="scientific">Micromonospora siamensis</name>
    <dbReference type="NCBI Taxonomy" id="299152"/>
    <lineage>
        <taxon>Bacteria</taxon>
        <taxon>Bacillati</taxon>
        <taxon>Actinomycetota</taxon>
        <taxon>Actinomycetes</taxon>
        <taxon>Micromonosporales</taxon>
        <taxon>Micromonosporaceae</taxon>
        <taxon>Micromonospora</taxon>
    </lineage>
</organism>
<dbReference type="GO" id="GO:0005886">
    <property type="term" value="C:plasma membrane"/>
    <property type="evidence" value="ECO:0007669"/>
    <property type="project" value="UniProtKB-SubCell"/>
</dbReference>
<keyword evidence="2 7" id="KW-0813">Transport</keyword>
<gene>
    <name evidence="10" type="ORF">GA0074704_3617</name>
</gene>
<feature type="domain" description="ABC transmembrane type-1" evidence="9">
    <location>
        <begin position="106"/>
        <end position="295"/>
    </location>
</feature>
<evidence type="ECO:0000256" key="8">
    <source>
        <dbReference type="SAM" id="MobiDB-lite"/>
    </source>
</evidence>
<feature type="transmembrane region" description="Helical" evidence="7">
    <location>
        <begin position="73"/>
        <end position="90"/>
    </location>
</feature>
<dbReference type="GO" id="GO:0055085">
    <property type="term" value="P:transmembrane transport"/>
    <property type="evidence" value="ECO:0007669"/>
    <property type="project" value="InterPro"/>
</dbReference>
<dbReference type="InterPro" id="IPR035906">
    <property type="entry name" value="MetI-like_sf"/>
</dbReference>
<dbReference type="SUPFAM" id="SSF161098">
    <property type="entry name" value="MetI-like"/>
    <property type="match status" value="1"/>
</dbReference>
<keyword evidence="11" id="KW-1185">Reference proteome</keyword>
<dbReference type="RefSeq" id="WP_088971590.1">
    <property type="nucleotide sequence ID" value="NZ_JBHLYF010000043.1"/>
</dbReference>
<dbReference type="Proteomes" id="UP000198210">
    <property type="component" value="Chromosome I"/>
</dbReference>
<evidence type="ECO:0000259" key="9">
    <source>
        <dbReference type="PROSITE" id="PS50928"/>
    </source>
</evidence>
<evidence type="ECO:0000313" key="11">
    <source>
        <dbReference type="Proteomes" id="UP000198210"/>
    </source>
</evidence>
<evidence type="ECO:0000313" key="10">
    <source>
        <dbReference type="EMBL" id="SCG59638.1"/>
    </source>
</evidence>
<feature type="transmembrane region" description="Helical" evidence="7">
    <location>
        <begin position="42"/>
        <end position="61"/>
    </location>
</feature>
<feature type="region of interest" description="Disordered" evidence="8">
    <location>
        <begin position="1"/>
        <end position="34"/>
    </location>
</feature>
<dbReference type="InterPro" id="IPR025966">
    <property type="entry name" value="OppC_N"/>
</dbReference>
<feature type="transmembrane region" description="Helical" evidence="7">
    <location>
        <begin position="274"/>
        <end position="295"/>
    </location>
</feature>
<evidence type="ECO:0000256" key="1">
    <source>
        <dbReference type="ARBA" id="ARBA00004651"/>
    </source>
</evidence>
<protein>
    <submittedName>
        <fullName evidence="10">Peptide/nickel transport system permease protein</fullName>
    </submittedName>
</protein>
<dbReference type="InterPro" id="IPR000515">
    <property type="entry name" value="MetI-like"/>
</dbReference>
<feature type="transmembrane region" description="Helical" evidence="7">
    <location>
        <begin position="215"/>
        <end position="240"/>
    </location>
</feature>
<comment type="subcellular location">
    <subcellularLocation>
        <location evidence="1 7">Cell membrane</location>
        <topology evidence="1 7">Multi-pass membrane protein</topology>
    </subcellularLocation>
</comment>
<evidence type="ECO:0000256" key="3">
    <source>
        <dbReference type="ARBA" id="ARBA00022475"/>
    </source>
</evidence>
<dbReference type="AlphaFoldDB" id="A0A1C5IMT1"/>
<feature type="transmembrane region" description="Helical" evidence="7">
    <location>
        <begin position="155"/>
        <end position="179"/>
    </location>
</feature>
<feature type="transmembrane region" description="Helical" evidence="7">
    <location>
        <begin position="110"/>
        <end position="135"/>
    </location>
</feature>
<name>A0A1C5IMT1_9ACTN</name>
<sequence>MTLHPASPAEAPDRAPAGEPAVTPTPAASAPTRRRIPPRARISLAFLALVVLAAAFGPVLLPYSATETDLPNRLLPPGASLSGGGVALLGTDQLGRDLLAQILAGSRVSVVVGLATVLIGGFVGLVLGLLAGYFGGWADTLISRLGDVQLAFPSVLLAILIAGVLGPSLTNIIIALAVTRWVIFARVVRASAITVHALEYVDSARVLGVGHLRILIRYILPSCWAPLLVAGTAQIGLAMVGEASLSFLGLGVPVTQASWGATISDGRDYLSSAWWISTLPGVALALVVVAVGLVSDAYRDHTDPRAAL</sequence>
<dbReference type="EMBL" id="LT607751">
    <property type="protein sequence ID" value="SCG59638.1"/>
    <property type="molecule type" value="Genomic_DNA"/>
</dbReference>
<comment type="similarity">
    <text evidence="7">Belongs to the binding-protein-dependent transport system permease family.</text>
</comment>
<reference evidence="10 11" key="1">
    <citation type="submission" date="2016-06" db="EMBL/GenBank/DDBJ databases">
        <authorList>
            <person name="Kjaerup R.B."/>
            <person name="Dalgaard T.S."/>
            <person name="Juul-Madsen H.R."/>
        </authorList>
    </citation>
    <scope>NUCLEOTIDE SEQUENCE [LARGE SCALE GENOMIC DNA]</scope>
    <source>
        <strain evidence="10 11">DSM 45097</strain>
    </source>
</reference>